<dbReference type="SMART" id="SM00387">
    <property type="entry name" value="HATPase_c"/>
    <property type="match status" value="1"/>
</dbReference>
<evidence type="ECO:0000256" key="7">
    <source>
        <dbReference type="SAM" id="Phobius"/>
    </source>
</evidence>
<dbReference type="PANTHER" id="PTHR45436">
    <property type="entry name" value="SENSOR HISTIDINE KINASE YKOH"/>
    <property type="match status" value="1"/>
</dbReference>
<evidence type="ECO:0000256" key="3">
    <source>
        <dbReference type="ARBA" id="ARBA00022553"/>
    </source>
</evidence>
<keyword evidence="7" id="KW-0472">Membrane</keyword>
<feature type="region of interest" description="Disordered" evidence="6">
    <location>
        <begin position="619"/>
        <end position="680"/>
    </location>
</feature>
<gene>
    <name evidence="9" type="ORF">GCM10023086_41020</name>
</gene>
<dbReference type="Gene3D" id="3.30.565.10">
    <property type="entry name" value="Histidine kinase-like ATPase, C-terminal domain"/>
    <property type="match status" value="1"/>
</dbReference>
<keyword evidence="7" id="KW-0812">Transmembrane</keyword>
<keyword evidence="9" id="KW-0547">Nucleotide-binding</keyword>
<organism evidence="9 10">
    <name type="scientific">Streptomyces venetus</name>
    <dbReference type="NCBI Taxonomy" id="1701086"/>
    <lineage>
        <taxon>Bacteria</taxon>
        <taxon>Bacillati</taxon>
        <taxon>Actinomycetota</taxon>
        <taxon>Actinomycetes</taxon>
        <taxon>Kitasatosporales</taxon>
        <taxon>Streptomycetaceae</taxon>
        <taxon>Streptomyces</taxon>
    </lineage>
</organism>
<name>A0ABP8G5P4_9ACTN</name>
<feature type="region of interest" description="Disordered" evidence="6">
    <location>
        <begin position="1"/>
        <end position="30"/>
    </location>
</feature>
<protein>
    <recommendedName>
        <fullName evidence="2">histidine kinase</fullName>
        <ecNumber evidence="2">2.7.13.3</ecNumber>
    </recommendedName>
</protein>
<dbReference type="EMBL" id="BAABET010000006">
    <property type="protein sequence ID" value="GAA4317808.1"/>
    <property type="molecule type" value="Genomic_DNA"/>
</dbReference>
<evidence type="ECO:0000313" key="10">
    <source>
        <dbReference type="Proteomes" id="UP001501115"/>
    </source>
</evidence>
<dbReference type="InterPro" id="IPR003594">
    <property type="entry name" value="HATPase_dom"/>
</dbReference>
<keyword evidence="3" id="KW-0597">Phosphoprotein</keyword>
<dbReference type="InterPro" id="IPR036890">
    <property type="entry name" value="HATPase_C_sf"/>
</dbReference>
<keyword evidence="10" id="KW-1185">Reference proteome</keyword>
<dbReference type="Pfam" id="PF02518">
    <property type="entry name" value="HATPase_c"/>
    <property type="match status" value="1"/>
</dbReference>
<sequence length="680" mass="71597">MSHLRAPAARADRREGGRHGRPASRTAPALPETHIRPQLLRIAVLPPVAVALSGCAAVLFTVRSTGTRPGPTLWAVLAGAVSVALVGIIVAAVAANRAARSVHDRVGVLRRTTARREADLRALVETLRRGDGPPQHVPYGPRGGTPDDADDFDLLAADLTRAHDGAVTAVVQASQLSSQAGSEQKLDVFVNLARRLQSLVHREISILDELENEMEDPELLKGLFHVDHLATRIRRHAENLAVLGGAASRRQWSNPVPMTEVLRSAIAEVEQYSRVKLVPPIEGTLRGHAVADVIHLLAELVENATVFSAPHTQVLLRAGLVTSGLAVEVEDRGLGMPLEEQTRMNALLADPDQVNVARLLADGRIGLFVVSQLARRHGITVRLQSNIYGGVQAVLVVPQALLGSDANAADGGAGRPEIVATGMGGPAVPARQHGQQPVPAGQGGTDGHTVAESRAASVPGFPPAPAPAPESASTSASGSVPVTASDSPSPVPLAAPAPPPGLQQEFQPARGASPSSGRPAPLPMRGTRRERPNPAEARPGIRPDDRHVLAENVTELPTARGATVRGTMGKPRLPRRRAQEHIAPQLRDGPVPRQESDHLVGHDPGLMAAFQRGISLAEAQQHFEAGNAENADNGQWDATQTEPTHAEPAHTEPAHAEPFPAEPSLQDHLTIRPDGSAPAG</sequence>
<accession>A0ABP8G5P4</accession>
<keyword evidence="9" id="KW-0067">ATP-binding</keyword>
<feature type="compositionally biased region" description="Polar residues" evidence="6">
    <location>
        <begin position="630"/>
        <end position="640"/>
    </location>
</feature>
<feature type="compositionally biased region" description="Low complexity" evidence="6">
    <location>
        <begin position="469"/>
        <end position="488"/>
    </location>
</feature>
<evidence type="ECO:0000256" key="1">
    <source>
        <dbReference type="ARBA" id="ARBA00000085"/>
    </source>
</evidence>
<dbReference type="Proteomes" id="UP001501115">
    <property type="component" value="Unassembled WGS sequence"/>
</dbReference>
<proteinExistence type="predicted"/>
<reference evidence="10" key="1">
    <citation type="journal article" date="2019" name="Int. J. Syst. Evol. Microbiol.">
        <title>The Global Catalogue of Microorganisms (GCM) 10K type strain sequencing project: providing services to taxonomists for standard genome sequencing and annotation.</title>
        <authorList>
            <consortium name="The Broad Institute Genomics Platform"/>
            <consortium name="The Broad Institute Genome Sequencing Center for Infectious Disease"/>
            <person name="Wu L."/>
            <person name="Ma J."/>
        </authorList>
    </citation>
    <scope>NUCLEOTIDE SEQUENCE [LARGE SCALE GENOMIC DNA]</scope>
    <source>
        <strain evidence="10">JCM 31290</strain>
    </source>
</reference>
<keyword evidence="7" id="KW-1133">Transmembrane helix</keyword>
<dbReference type="EC" id="2.7.13.3" evidence="2"/>
<feature type="compositionally biased region" description="Basic and acidic residues" evidence="6">
    <location>
        <begin position="527"/>
        <end position="549"/>
    </location>
</feature>
<evidence type="ECO:0000256" key="4">
    <source>
        <dbReference type="ARBA" id="ARBA00022679"/>
    </source>
</evidence>
<feature type="compositionally biased region" description="Pro residues" evidence="6">
    <location>
        <begin position="489"/>
        <end position="501"/>
    </location>
</feature>
<feature type="domain" description="Histidine kinase/HSP90-like ATPase" evidence="8">
    <location>
        <begin position="288"/>
        <end position="401"/>
    </location>
</feature>
<evidence type="ECO:0000256" key="5">
    <source>
        <dbReference type="ARBA" id="ARBA00022777"/>
    </source>
</evidence>
<feature type="transmembrane region" description="Helical" evidence="7">
    <location>
        <begin position="39"/>
        <end position="60"/>
    </location>
</feature>
<feature type="transmembrane region" description="Helical" evidence="7">
    <location>
        <begin position="72"/>
        <end position="95"/>
    </location>
</feature>
<evidence type="ECO:0000259" key="8">
    <source>
        <dbReference type="SMART" id="SM00387"/>
    </source>
</evidence>
<keyword evidence="5" id="KW-0418">Kinase</keyword>
<evidence type="ECO:0000313" key="9">
    <source>
        <dbReference type="EMBL" id="GAA4317808.1"/>
    </source>
</evidence>
<feature type="region of interest" description="Disordered" evidence="6">
    <location>
        <begin position="413"/>
        <end position="601"/>
    </location>
</feature>
<dbReference type="InterPro" id="IPR050428">
    <property type="entry name" value="TCS_sensor_his_kinase"/>
</dbReference>
<feature type="compositionally biased region" description="Basic and acidic residues" evidence="6">
    <location>
        <begin position="644"/>
        <end position="655"/>
    </location>
</feature>
<dbReference type="RefSeq" id="WP_345663027.1">
    <property type="nucleotide sequence ID" value="NZ_BAABET010000006.1"/>
</dbReference>
<evidence type="ECO:0000256" key="2">
    <source>
        <dbReference type="ARBA" id="ARBA00012438"/>
    </source>
</evidence>
<evidence type="ECO:0000256" key="6">
    <source>
        <dbReference type="SAM" id="MobiDB-lite"/>
    </source>
</evidence>
<comment type="catalytic activity">
    <reaction evidence="1">
        <text>ATP + protein L-histidine = ADP + protein N-phospho-L-histidine.</text>
        <dbReference type="EC" id="2.7.13.3"/>
    </reaction>
</comment>
<keyword evidence="4" id="KW-0808">Transferase</keyword>
<dbReference type="PANTHER" id="PTHR45436:SF5">
    <property type="entry name" value="SENSOR HISTIDINE KINASE TRCS"/>
    <property type="match status" value="1"/>
</dbReference>
<dbReference type="SUPFAM" id="SSF55874">
    <property type="entry name" value="ATPase domain of HSP90 chaperone/DNA topoisomerase II/histidine kinase"/>
    <property type="match status" value="1"/>
</dbReference>
<dbReference type="GO" id="GO:0005524">
    <property type="term" value="F:ATP binding"/>
    <property type="evidence" value="ECO:0007669"/>
    <property type="project" value="UniProtKB-KW"/>
</dbReference>
<comment type="caution">
    <text evidence="9">The sequence shown here is derived from an EMBL/GenBank/DDBJ whole genome shotgun (WGS) entry which is preliminary data.</text>
</comment>